<dbReference type="PROSITE" id="PS51257">
    <property type="entry name" value="PROKAR_LIPOPROTEIN"/>
    <property type="match status" value="1"/>
</dbReference>
<gene>
    <name evidence="2" type="ORF">SFRICE_031176</name>
</gene>
<reference evidence="2" key="1">
    <citation type="submission" date="2016-07" db="EMBL/GenBank/DDBJ databases">
        <authorList>
            <person name="Bretaudeau A."/>
        </authorList>
    </citation>
    <scope>NUCLEOTIDE SEQUENCE</scope>
    <source>
        <strain evidence="2">Rice</strain>
        <tissue evidence="2">Whole body</tissue>
    </source>
</reference>
<protein>
    <submittedName>
        <fullName evidence="2">SFRICE_031176</fullName>
    </submittedName>
</protein>
<dbReference type="AlphaFoldDB" id="A0A2H1VAS1"/>
<feature type="chain" id="PRO_5013742668" evidence="1">
    <location>
        <begin position="29"/>
        <end position="100"/>
    </location>
</feature>
<sequence>MFLYGKDACYGCVLWMVSLLSSCASSLSNFLAAAHLTRTDTKLSINEKEQVINITFLRGEHHQMTFPALGEARGSVRVLLTKNHTIRSPALRAGAPRALD</sequence>
<keyword evidence="1" id="KW-0732">Signal</keyword>
<proteinExistence type="predicted"/>
<dbReference type="EMBL" id="ODYU01001296">
    <property type="protein sequence ID" value="SOQ37314.1"/>
    <property type="molecule type" value="Genomic_DNA"/>
</dbReference>
<evidence type="ECO:0000256" key="1">
    <source>
        <dbReference type="SAM" id="SignalP"/>
    </source>
</evidence>
<organism evidence="2">
    <name type="scientific">Spodoptera frugiperda</name>
    <name type="common">Fall armyworm</name>
    <dbReference type="NCBI Taxonomy" id="7108"/>
    <lineage>
        <taxon>Eukaryota</taxon>
        <taxon>Metazoa</taxon>
        <taxon>Ecdysozoa</taxon>
        <taxon>Arthropoda</taxon>
        <taxon>Hexapoda</taxon>
        <taxon>Insecta</taxon>
        <taxon>Pterygota</taxon>
        <taxon>Neoptera</taxon>
        <taxon>Endopterygota</taxon>
        <taxon>Lepidoptera</taxon>
        <taxon>Glossata</taxon>
        <taxon>Ditrysia</taxon>
        <taxon>Noctuoidea</taxon>
        <taxon>Noctuidae</taxon>
        <taxon>Amphipyrinae</taxon>
        <taxon>Spodoptera</taxon>
    </lineage>
</organism>
<evidence type="ECO:0000313" key="2">
    <source>
        <dbReference type="EMBL" id="SOQ37314.1"/>
    </source>
</evidence>
<accession>A0A2H1VAS1</accession>
<feature type="signal peptide" evidence="1">
    <location>
        <begin position="1"/>
        <end position="28"/>
    </location>
</feature>
<name>A0A2H1VAS1_SPOFR</name>